<dbReference type="Proteomes" id="UP000765509">
    <property type="component" value="Unassembled WGS sequence"/>
</dbReference>
<comment type="caution">
    <text evidence="1">The sequence shown here is derived from an EMBL/GenBank/DDBJ whole genome shotgun (WGS) entry which is preliminary data.</text>
</comment>
<dbReference type="AlphaFoldDB" id="A0A9Q3IG09"/>
<evidence type="ECO:0000313" key="2">
    <source>
        <dbReference type="Proteomes" id="UP000765509"/>
    </source>
</evidence>
<name>A0A9Q3IG09_9BASI</name>
<dbReference type="EMBL" id="AVOT02044783">
    <property type="protein sequence ID" value="MBW0540143.1"/>
    <property type="molecule type" value="Genomic_DNA"/>
</dbReference>
<protein>
    <submittedName>
        <fullName evidence="1">Uncharacterized protein</fullName>
    </submittedName>
</protein>
<accession>A0A9Q3IG09</accession>
<sequence length="110" mass="12815">MENAFESSISNSEKDKPLMWFSKQKDRLSASQPDMSDTIINMKILRKCGGELESGIKCRFVEHCQHRTTLTQWKISLLETELVKLGIKVLWSPKWSQIFPEKTEKVKFLP</sequence>
<organism evidence="1 2">
    <name type="scientific">Austropuccinia psidii MF-1</name>
    <dbReference type="NCBI Taxonomy" id="1389203"/>
    <lineage>
        <taxon>Eukaryota</taxon>
        <taxon>Fungi</taxon>
        <taxon>Dikarya</taxon>
        <taxon>Basidiomycota</taxon>
        <taxon>Pucciniomycotina</taxon>
        <taxon>Pucciniomycetes</taxon>
        <taxon>Pucciniales</taxon>
        <taxon>Sphaerophragmiaceae</taxon>
        <taxon>Austropuccinia</taxon>
    </lineage>
</organism>
<gene>
    <name evidence="1" type="ORF">O181_079858</name>
</gene>
<keyword evidence="2" id="KW-1185">Reference proteome</keyword>
<proteinExistence type="predicted"/>
<evidence type="ECO:0000313" key="1">
    <source>
        <dbReference type="EMBL" id="MBW0540143.1"/>
    </source>
</evidence>
<reference evidence="1" key="1">
    <citation type="submission" date="2021-03" db="EMBL/GenBank/DDBJ databases">
        <title>Draft genome sequence of rust myrtle Austropuccinia psidii MF-1, a brazilian biotype.</title>
        <authorList>
            <person name="Quecine M.C."/>
            <person name="Pachon D.M.R."/>
            <person name="Bonatelli M.L."/>
            <person name="Correr F.H."/>
            <person name="Franceschini L.M."/>
            <person name="Leite T.F."/>
            <person name="Margarido G.R.A."/>
            <person name="Almeida C.A."/>
            <person name="Ferrarezi J.A."/>
            <person name="Labate C.A."/>
        </authorList>
    </citation>
    <scope>NUCLEOTIDE SEQUENCE</scope>
    <source>
        <strain evidence="1">MF-1</strain>
    </source>
</reference>